<organism evidence="2 3">
    <name type="scientific">Advenella incenata</name>
    <dbReference type="NCBI Taxonomy" id="267800"/>
    <lineage>
        <taxon>Bacteria</taxon>
        <taxon>Pseudomonadati</taxon>
        <taxon>Pseudomonadota</taxon>
        <taxon>Betaproteobacteria</taxon>
        <taxon>Burkholderiales</taxon>
        <taxon>Alcaligenaceae</taxon>
    </lineage>
</organism>
<gene>
    <name evidence="2" type="ORF">EV681_4501</name>
</gene>
<dbReference type="AlphaFoldDB" id="A0A4Q7V953"/>
<proteinExistence type="predicted"/>
<protein>
    <submittedName>
        <fullName evidence="2">Uncharacterized protein</fullName>
    </submittedName>
</protein>
<keyword evidence="1" id="KW-0812">Transmembrane</keyword>
<keyword evidence="1" id="KW-1133">Transmembrane helix</keyword>
<dbReference type="RefSeq" id="WP_130305258.1">
    <property type="nucleotide sequence ID" value="NZ_SHKO01000006.1"/>
</dbReference>
<dbReference type="Proteomes" id="UP000293398">
    <property type="component" value="Unassembled WGS sequence"/>
</dbReference>
<feature type="transmembrane region" description="Helical" evidence="1">
    <location>
        <begin position="62"/>
        <end position="81"/>
    </location>
</feature>
<keyword evidence="1" id="KW-0472">Membrane</keyword>
<dbReference type="EMBL" id="SHKO01000006">
    <property type="protein sequence ID" value="RZT91148.1"/>
    <property type="molecule type" value="Genomic_DNA"/>
</dbReference>
<accession>A0A4Q7V953</accession>
<evidence type="ECO:0000313" key="3">
    <source>
        <dbReference type="Proteomes" id="UP000293398"/>
    </source>
</evidence>
<comment type="caution">
    <text evidence="2">The sequence shown here is derived from an EMBL/GenBank/DDBJ whole genome shotgun (WGS) entry which is preliminary data.</text>
</comment>
<sequence length="159" mass="17790">MHSFFSRVDQISIGIALSVGVIMGVYYKGWTLFLVLLAALIVVNVVGKLLNSKAGKFNWRYYIIPVVMMIVVAIGSFIMSIQEATATDYMTIKDNLQWSDAEVKNSVKAALSDGKLTHSEYLDLFGLMFKNNKMVLKMAQSENLSEEREKLIQAVDALN</sequence>
<evidence type="ECO:0000313" key="2">
    <source>
        <dbReference type="EMBL" id="RZT91148.1"/>
    </source>
</evidence>
<reference evidence="2 3" key="1">
    <citation type="submission" date="2019-02" db="EMBL/GenBank/DDBJ databases">
        <title>Genomic Encyclopedia of Type Strains, Phase IV (KMG-IV): sequencing the most valuable type-strain genomes for metagenomic binning, comparative biology and taxonomic classification.</title>
        <authorList>
            <person name="Goeker M."/>
        </authorList>
    </citation>
    <scope>NUCLEOTIDE SEQUENCE [LARGE SCALE GENOMIC DNA]</scope>
    <source>
        <strain evidence="2 3">DSM 23814</strain>
    </source>
</reference>
<name>A0A4Q7V953_9BURK</name>
<keyword evidence="3" id="KW-1185">Reference proteome</keyword>
<evidence type="ECO:0000256" key="1">
    <source>
        <dbReference type="SAM" id="Phobius"/>
    </source>
</evidence>
<feature type="transmembrane region" description="Helical" evidence="1">
    <location>
        <begin position="7"/>
        <end position="26"/>
    </location>
</feature>